<evidence type="ECO:0000313" key="6">
    <source>
        <dbReference type="Proteomes" id="UP000701680"/>
    </source>
</evidence>
<accession>A0A850HH76</accession>
<dbReference type="AlphaFoldDB" id="A0A850HH76"/>
<keyword evidence="1" id="KW-0472">Membrane</keyword>
<keyword evidence="1" id="KW-1133">Transmembrane helix</keyword>
<evidence type="ECO:0000313" key="3">
    <source>
        <dbReference type="EMBL" id="NSK14831.1"/>
    </source>
</evidence>
<keyword evidence="1" id="KW-0812">Transmembrane</keyword>
<gene>
    <name evidence="4" type="ORF">G5A66_08095</name>
    <name evidence="3" type="ORF">G5A75_08115</name>
</gene>
<dbReference type="RefSeq" id="WP_173814760.1">
    <property type="nucleotide sequence ID" value="NZ_JAAITX010000004.1"/>
</dbReference>
<evidence type="ECO:0000313" key="5">
    <source>
        <dbReference type="Proteomes" id="UP000528555"/>
    </source>
</evidence>
<evidence type="ECO:0000259" key="2">
    <source>
        <dbReference type="Pfam" id="PF13240"/>
    </source>
</evidence>
<sequence>MFCRNCGKEMNETQKFCPYCGQKAGEETAYSSPNGYPQTAAVANQRKSKTGLIVGIVAAVIVLIVVIGIFIAGNSEKETLSFNLSVVNDTGVDIYALYASQPEVDDWEEDILADEVLCDGDTIDVEFTVTEDTLDWDFAIEDIEGNIIEFYGLSFEDCSIDGATLILEYDGEEGYATLY</sequence>
<protein>
    <submittedName>
        <fullName evidence="4">Zinc-ribbon domain-containing protein</fullName>
    </submittedName>
</protein>
<evidence type="ECO:0000256" key="1">
    <source>
        <dbReference type="SAM" id="Phobius"/>
    </source>
</evidence>
<dbReference type="Pfam" id="PF13240">
    <property type="entry name" value="Zn_Ribbon_1"/>
    <property type="match status" value="1"/>
</dbReference>
<dbReference type="EMBL" id="JAAITX010000004">
    <property type="protein sequence ID" value="NVH58605.1"/>
    <property type="molecule type" value="Genomic_DNA"/>
</dbReference>
<dbReference type="Proteomes" id="UP000701680">
    <property type="component" value="Unassembled WGS sequence"/>
</dbReference>
<reference evidence="5 6" key="1">
    <citation type="journal article" date="2020" name="Cell Host Microbe">
        <title>Functional and Genomic Variation between Human-Derived Isolates of Lachnospiraceae Reveals Inter- and Intra-Species Diversity.</title>
        <authorList>
            <person name="Sorbara M.T."/>
            <person name="Littmann E.R."/>
            <person name="Fontana E."/>
            <person name="Moody T.U."/>
            <person name="Kohout C.E."/>
            <person name="Gjonbalaj M."/>
            <person name="Eaton V."/>
            <person name="Seok R."/>
            <person name="Leiner I.M."/>
            <person name="Pamer E.G."/>
        </authorList>
    </citation>
    <scope>NUCLEOTIDE SEQUENCE [LARGE SCALE GENOMIC DNA]</scope>
    <source>
        <strain evidence="4 5">MSK.17.11</strain>
        <strain evidence="3 6">MSK.17.38</strain>
    </source>
</reference>
<dbReference type="EMBL" id="JAAIUO010000004">
    <property type="protein sequence ID" value="NSK14831.1"/>
    <property type="molecule type" value="Genomic_DNA"/>
</dbReference>
<proteinExistence type="predicted"/>
<name>A0A850HH76_9FIRM</name>
<feature type="domain" description="Zinc-ribbon" evidence="2">
    <location>
        <begin position="2"/>
        <end position="22"/>
    </location>
</feature>
<evidence type="ECO:0000313" key="4">
    <source>
        <dbReference type="EMBL" id="NVH58605.1"/>
    </source>
</evidence>
<reference evidence="4" key="2">
    <citation type="submission" date="2020-02" db="EMBL/GenBank/DDBJ databases">
        <authorList>
            <person name="Littmann E."/>
            <person name="Sorbara M."/>
        </authorList>
    </citation>
    <scope>NUCLEOTIDE SEQUENCE</scope>
    <source>
        <strain evidence="4">MSK.17.11</strain>
        <strain evidence="3">MSK.17.38</strain>
    </source>
</reference>
<keyword evidence="5" id="KW-1185">Reference proteome</keyword>
<dbReference type="InterPro" id="IPR026870">
    <property type="entry name" value="Zinc_ribbon_dom"/>
</dbReference>
<organism evidence="4 5">
    <name type="scientific">Dorea phocaeensis</name>
    <dbReference type="NCBI Taxonomy" id="2040291"/>
    <lineage>
        <taxon>Bacteria</taxon>
        <taxon>Bacillati</taxon>
        <taxon>Bacillota</taxon>
        <taxon>Clostridia</taxon>
        <taxon>Lachnospirales</taxon>
        <taxon>Lachnospiraceae</taxon>
        <taxon>Dorea</taxon>
    </lineage>
</organism>
<feature type="transmembrane region" description="Helical" evidence="1">
    <location>
        <begin position="52"/>
        <end position="73"/>
    </location>
</feature>
<dbReference type="Proteomes" id="UP000528555">
    <property type="component" value="Unassembled WGS sequence"/>
</dbReference>
<comment type="caution">
    <text evidence="4">The sequence shown here is derived from an EMBL/GenBank/DDBJ whole genome shotgun (WGS) entry which is preliminary data.</text>
</comment>